<comment type="caution">
    <text evidence="2">The sequence shown here is derived from an EMBL/GenBank/DDBJ whole genome shotgun (WGS) entry which is preliminary data.</text>
</comment>
<gene>
    <name evidence="2" type="ORF">SDC9_174037</name>
</gene>
<feature type="region of interest" description="Disordered" evidence="1">
    <location>
        <begin position="57"/>
        <end position="95"/>
    </location>
</feature>
<protein>
    <submittedName>
        <fullName evidence="2">Uncharacterized protein</fullName>
    </submittedName>
</protein>
<sequence length="95" mass="9960">MPGGRRAGAQAGRRRTVLAVERDFAGEQIVAVGIGAFLREDELPGFGDEGAGQCAGLGQGGVGEVGERDQVGEVLRVHDGRGSRRRRRDSTAMPS</sequence>
<organism evidence="2">
    <name type="scientific">bioreactor metagenome</name>
    <dbReference type="NCBI Taxonomy" id="1076179"/>
    <lineage>
        <taxon>unclassified sequences</taxon>
        <taxon>metagenomes</taxon>
        <taxon>ecological metagenomes</taxon>
    </lineage>
</organism>
<name>A0A645GL61_9ZZZZ</name>
<dbReference type="AlphaFoldDB" id="A0A645GL61"/>
<reference evidence="2" key="1">
    <citation type="submission" date="2019-08" db="EMBL/GenBank/DDBJ databases">
        <authorList>
            <person name="Kucharzyk K."/>
            <person name="Murdoch R.W."/>
            <person name="Higgins S."/>
            <person name="Loffler F."/>
        </authorList>
    </citation>
    <scope>NUCLEOTIDE SEQUENCE</scope>
</reference>
<accession>A0A645GL61</accession>
<evidence type="ECO:0000313" key="2">
    <source>
        <dbReference type="EMBL" id="MPN26612.1"/>
    </source>
</evidence>
<evidence type="ECO:0000256" key="1">
    <source>
        <dbReference type="SAM" id="MobiDB-lite"/>
    </source>
</evidence>
<proteinExistence type="predicted"/>
<feature type="compositionally biased region" description="Basic and acidic residues" evidence="1">
    <location>
        <begin position="65"/>
        <end position="82"/>
    </location>
</feature>
<dbReference type="EMBL" id="VSSQ01076201">
    <property type="protein sequence ID" value="MPN26612.1"/>
    <property type="molecule type" value="Genomic_DNA"/>
</dbReference>